<dbReference type="PRINTS" id="PR00421">
    <property type="entry name" value="THIOREDOXIN"/>
</dbReference>
<gene>
    <name evidence="6" type="ORF">S01H1_61453</name>
</gene>
<evidence type="ECO:0000256" key="4">
    <source>
        <dbReference type="ARBA" id="ARBA00023284"/>
    </source>
</evidence>
<dbReference type="CDD" id="cd02956">
    <property type="entry name" value="ybbN"/>
    <property type="match status" value="1"/>
</dbReference>
<dbReference type="SUPFAM" id="SSF52833">
    <property type="entry name" value="Thioredoxin-like"/>
    <property type="match status" value="1"/>
</dbReference>
<dbReference type="PROSITE" id="PS50005">
    <property type="entry name" value="TPR"/>
    <property type="match status" value="1"/>
</dbReference>
<dbReference type="FunFam" id="3.40.30.10:FF:000001">
    <property type="entry name" value="Thioredoxin"/>
    <property type="match status" value="1"/>
</dbReference>
<dbReference type="Pfam" id="PF00085">
    <property type="entry name" value="Thioredoxin"/>
    <property type="match status" value="1"/>
</dbReference>
<dbReference type="InterPro" id="IPR013766">
    <property type="entry name" value="Thioredoxin_domain"/>
</dbReference>
<dbReference type="InterPro" id="IPR036249">
    <property type="entry name" value="Thioredoxin-like_sf"/>
</dbReference>
<dbReference type="InterPro" id="IPR019734">
    <property type="entry name" value="TPR_rpt"/>
</dbReference>
<reference evidence="6" key="1">
    <citation type="journal article" date="2014" name="Front. Microbiol.">
        <title>High frequency of phylogenetically diverse reductive dehalogenase-homologous genes in deep subseafloor sedimentary metagenomes.</title>
        <authorList>
            <person name="Kawai M."/>
            <person name="Futagami T."/>
            <person name="Toyoda A."/>
            <person name="Takaki Y."/>
            <person name="Nishi S."/>
            <person name="Hori S."/>
            <person name="Arai W."/>
            <person name="Tsubouchi T."/>
            <person name="Morono Y."/>
            <person name="Uchiyama I."/>
            <person name="Ito T."/>
            <person name="Fujiyama A."/>
            <person name="Inagaki F."/>
            <person name="Takami H."/>
        </authorList>
    </citation>
    <scope>NUCLEOTIDE SEQUENCE</scope>
    <source>
        <strain evidence="6">Expedition CK06-06</strain>
    </source>
</reference>
<dbReference type="Gene3D" id="3.40.30.10">
    <property type="entry name" value="Glutaredoxin"/>
    <property type="match status" value="1"/>
</dbReference>
<dbReference type="GO" id="GO:0006950">
    <property type="term" value="P:response to stress"/>
    <property type="evidence" value="ECO:0007669"/>
    <property type="project" value="UniProtKB-ARBA"/>
</dbReference>
<evidence type="ECO:0000313" key="6">
    <source>
        <dbReference type="EMBL" id="GAG34178.1"/>
    </source>
</evidence>
<dbReference type="PROSITE" id="PS51352">
    <property type="entry name" value="THIOREDOXIN_2"/>
    <property type="match status" value="1"/>
</dbReference>
<dbReference type="InterPro" id="IPR011990">
    <property type="entry name" value="TPR-like_helical_dom_sf"/>
</dbReference>
<keyword evidence="4" id="KW-0676">Redox-active center</keyword>
<evidence type="ECO:0000256" key="3">
    <source>
        <dbReference type="ARBA" id="ARBA00023157"/>
    </source>
</evidence>
<dbReference type="PANTHER" id="PTHR45663">
    <property type="entry name" value="GEO12009P1"/>
    <property type="match status" value="1"/>
</dbReference>
<feature type="domain" description="Thioredoxin" evidence="5">
    <location>
        <begin position="1"/>
        <end position="110"/>
    </location>
</feature>
<accession>X0XBY4</accession>
<evidence type="ECO:0000259" key="5">
    <source>
        <dbReference type="PROSITE" id="PS51352"/>
    </source>
</evidence>
<sequence>MPGIVEVTDKDFREKVIEKSQEIPVVVDFWAPWCQPCLVLGPVLEHLVEQHKNKLILAKINVQANQSVASQFGIRGIPAVKMFRDGEVVNEFTGLLPEEKIKEFLEKAQPSEAENLIKQGDEYLKNKSIDMALEAYENALEKESANEIARYKIGLIFFYKKDFEQSKKHLKVVNHLENAKRFLSIIYFKQLPVRDIDELKQKLKVNPQDMESHLKLAEEYAKNENYRMA</sequence>
<dbReference type="Gene3D" id="1.25.40.10">
    <property type="entry name" value="Tetratricopeptide repeat domain"/>
    <property type="match status" value="1"/>
</dbReference>
<evidence type="ECO:0000256" key="2">
    <source>
        <dbReference type="ARBA" id="ARBA00022982"/>
    </source>
</evidence>
<proteinExistence type="predicted"/>
<keyword evidence="3" id="KW-1015">Disulfide bond</keyword>
<evidence type="ECO:0000256" key="1">
    <source>
        <dbReference type="ARBA" id="ARBA00022448"/>
    </source>
</evidence>
<dbReference type="AlphaFoldDB" id="X0XBY4"/>
<dbReference type="SUPFAM" id="SSF48452">
    <property type="entry name" value="TPR-like"/>
    <property type="match status" value="1"/>
</dbReference>
<protein>
    <recommendedName>
        <fullName evidence="5">Thioredoxin domain-containing protein</fullName>
    </recommendedName>
</protein>
<dbReference type="GO" id="GO:0015035">
    <property type="term" value="F:protein-disulfide reductase activity"/>
    <property type="evidence" value="ECO:0007669"/>
    <property type="project" value="TreeGrafter"/>
</dbReference>
<name>X0XBY4_9ZZZZ</name>
<keyword evidence="1" id="KW-0813">Transport</keyword>
<keyword evidence="2" id="KW-0249">Electron transport</keyword>
<organism evidence="6">
    <name type="scientific">marine sediment metagenome</name>
    <dbReference type="NCBI Taxonomy" id="412755"/>
    <lineage>
        <taxon>unclassified sequences</taxon>
        <taxon>metagenomes</taxon>
        <taxon>ecological metagenomes</taxon>
    </lineage>
</organism>
<comment type="caution">
    <text evidence="6">The sequence shown here is derived from an EMBL/GenBank/DDBJ whole genome shotgun (WGS) entry which is preliminary data.</text>
</comment>
<dbReference type="PANTHER" id="PTHR45663:SF11">
    <property type="entry name" value="GEO12009P1"/>
    <property type="match status" value="1"/>
</dbReference>
<dbReference type="EMBL" id="BARS01040293">
    <property type="protein sequence ID" value="GAG34178.1"/>
    <property type="molecule type" value="Genomic_DNA"/>
</dbReference>
<feature type="non-terminal residue" evidence="6">
    <location>
        <position position="229"/>
    </location>
</feature>
<dbReference type="GO" id="GO:0005737">
    <property type="term" value="C:cytoplasm"/>
    <property type="evidence" value="ECO:0007669"/>
    <property type="project" value="TreeGrafter"/>
</dbReference>